<organism evidence="3 8">
    <name type="scientific">Bacteroides caccae</name>
    <dbReference type="NCBI Taxonomy" id="47678"/>
    <lineage>
        <taxon>Bacteria</taxon>
        <taxon>Pseudomonadati</taxon>
        <taxon>Bacteroidota</taxon>
        <taxon>Bacteroidia</taxon>
        <taxon>Bacteroidales</taxon>
        <taxon>Bacteroidaceae</taxon>
        <taxon>Bacteroides</taxon>
    </lineage>
</organism>
<dbReference type="EMBL" id="QRUO01000018">
    <property type="protein sequence ID" value="RGR68176.1"/>
    <property type="molecule type" value="Genomic_DNA"/>
</dbReference>
<dbReference type="Proteomes" id="UP000284689">
    <property type="component" value="Unassembled WGS sequence"/>
</dbReference>
<evidence type="ECO:0000313" key="4">
    <source>
        <dbReference type="EMBL" id="RHH84582.1"/>
    </source>
</evidence>
<sequence>MLWKPYTRSGSFLYQRDVKIVHDFDAIFLIYKPIIDVLMKKSSLIDLNVFRKVLIVLGYFLINC</sequence>
<dbReference type="Proteomes" id="UP000284431">
    <property type="component" value="Unassembled WGS sequence"/>
</dbReference>
<dbReference type="KEGG" id="bcac:CGC64_00190"/>
<protein>
    <submittedName>
        <fullName evidence="3">Uncharacterized protein</fullName>
    </submittedName>
</protein>
<evidence type="ECO:0000313" key="3">
    <source>
        <dbReference type="EMBL" id="RHD46400.1"/>
    </source>
</evidence>
<gene>
    <name evidence="4" type="ORF">DW190_21280</name>
    <name evidence="3" type="ORF">DW794_14360</name>
    <name evidence="1" type="ORF">DWY26_17000</name>
    <name evidence="2" type="ORF">DXA49_06190</name>
</gene>
<evidence type="ECO:0000313" key="5">
    <source>
        <dbReference type="Proteomes" id="UP000283512"/>
    </source>
</evidence>
<dbReference type="Proteomes" id="UP000283512">
    <property type="component" value="Unassembled WGS sequence"/>
</dbReference>
<evidence type="ECO:0000313" key="8">
    <source>
        <dbReference type="Proteomes" id="UP000284689"/>
    </source>
</evidence>
<evidence type="ECO:0000313" key="7">
    <source>
        <dbReference type="Proteomes" id="UP000284431"/>
    </source>
</evidence>
<comment type="caution">
    <text evidence="3">The sequence shown here is derived from an EMBL/GenBank/DDBJ whole genome shotgun (WGS) entry which is preliminary data.</text>
</comment>
<dbReference type="EMBL" id="QSJD01000023">
    <property type="protein sequence ID" value="RHD46400.1"/>
    <property type="molecule type" value="Genomic_DNA"/>
</dbReference>
<evidence type="ECO:0000313" key="6">
    <source>
        <dbReference type="Proteomes" id="UP000284205"/>
    </source>
</evidence>
<reference evidence="5 6" key="1">
    <citation type="submission" date="2018-08" db="EMBL/GenBank/DDBJ databases">
        <title>A genome reference for cultivated species of the human gut microbiota.</title>
        <authorList>
            <person name="Zou Y."/>
            <person name="Xue W."/>
            <person name="Luo G."/>
        </authorList>
    </citation>
    <scope>NUCLEOTIDE SEQUENCE [LARGE SCALE GENOMIC DNA]</scope>
    <source>
        <strain evidence="1 6">AF24-29LB</strain>
        <strain evidence="4 5">AM16-49B</strain>
        <strain evidence="3 8">AM31-16AC</strain>
        <strain evidence="2 7">OF02-6LB</strain>
    </source>
</reference>
<dbReference type="EMBL" id="QSCS01000007">
    <property type="protein sequence ID" value="RGY27630.1"/>
    <property type="molecule type" value="Genomic_DNA"/>
</dbReference>
<accession>A0A414FH38</accession>
<name>A0A414FH38_9BACE</name>
<evidence type="ECO:0000313" key="1">
    <source>
        <dbReference type="EMBL" id="RGR68176.1"/>
    </source>
</evidence>
<proteinExistence type="predicted"/>
<dbReference type="Proteomes" id="UP000284205">
    <property type="component" value="Unassembled WGS sequence"/>
</dbReference>
<dbReference type="EMBL" id="QRKD01000045">
    <property type="protein sequence ID" value="RHH84582.1"/>
    <property type="molecule type" value="Genomic_DNA"/>
</dbReference>
<dbReference type="AlphaFoldDB" id="A0A414FH38"/>
<evidence type="ECO:0000313" key="2">
    <source>
        <dbReference type="EMBL" id="RGY27630.1"/>
    </source>
</evidence>